<protein>
    <submittedName>
        <fullName evidence="1">Uncharacterized protein</fullName>
    </submittedName>
</protein>
<dbReference type="EMBL" id="HBUF01082617">
    <property type="protein sequence ID" value="CAG6633407.1"/>
    <property type="molecule type" value="Transcribed_RNA"/>
</dbReference>
<reference evidence="1" key="1">
    <citation type="submission" date="2021-05" db="EMBL/GenBank/DDBJ databases">
        <authorList>
            <person name="Alioto T."/>
            <person name="Alioto T."/>
            <person name="Gomez Garrido J."/>
        </authorList>
    </citation>
    <scope>NUCLEOTIDE SEQUENCE</scope>
</reference>
<evidence type="ECO:0000313" key="1">
    <source>
        <dbReference type="EMBL" id="CAG6633409.1"/>
    </source>
</evidence>
<dbReference type="AlphaFoldDB" id="A0A8D8VTS6"/>
<dbReference type="EMBL" id="HBUF01082618">
    <property type="protein sequence ID" value="CAG6633409.1"/>
    <property type="molecule type" value="Transcribed_RNA"/>
</dbReference>
<accession>A0A8D8VTS6</accession>
<name>A0A8D8VTS6_9HEMI</name>
<organism evidence="1">
    <name type="scientific">Cacopsylla melanoneura</name>
    <dbReference type="NCBI Taxonomy" id="428564"/>
    <lineage>
        <taxon>Eukaryota</taxon>
        <taxon>Metazoa</taxon>
        <taxon>Ecdysozoa</taxon>
        <taxon>Arthropoda</taxon>
        <taxon>Hexapoda</taxon>
        <taxon>Insecta</taxon>
        <taxon>Pterygota</taxon>
        <taxon>Neoptera</taxon>
        <taxon>Paraneoptera</taxon>
        <taxon>Hemiptera</taxon>
        <taxon>Sternorrhyncha</taxon>
        <taxon>Psylloidea</taxon>
        <taxon>Psyllidae</taxon>
        <taxon>Psyllinae</taxon>
        <taxon>Cacopsylla</taxon>
    </lineage>
</organism>
<sequence length="105" mass="11641">MVTVPEKAHMYPCILNCCPGSMMRCSSGRSHTVSRSRCLIKVKSQSTWSKASSQIQPGRISSVRANSQTVSASGFLGLFRWTRFGNDSFSRTTPFSFESKLIQAK</sequence>
<proteinExistence type="predicted"/>